<keyword evidence="3" id="KW-1185">Reference proteome</keyword>
<dbReference type="EMBL" id="JBBWWQ010000011">
    <property type="protein sequence ID" value="KAK8936088.1"/>
    <property type="molecule type" value="Genomic_DNA"/>
</dbReference>
<dbReference type="PANTHER" id="PTHR48475:SF1">
    <property type="entry name" value="RNASE H TYPE-1 DOMAIN-CONTAINING PROTEIN"/>
    <property type="match status" value="1"/>
</dbReference>
<protein>
    <recommendedName>
        <fullName evidence="1">RNase H type-1 domain-containing protein</fullName>
    </recommendedName>
</protein>
<feature type="domain" description="RNase H type-1" evidence="1">
    <location>
        <begin position="1"/>
        <end position="94"/>
    </location>
</feature>
<organism evidence="2 3">
    <name type="scientific">Platanthera zijinensis</name>
    <dbReference type="NCBI Taxonomy" id="2320716"/>
    <lineage>
        <taxon>Eukaryota</taxon>
        <taxon>Viridiplantae</taxon>
        <taxon>Streptophyta</taxon>
        <taxon>Embryophyta</taxon>
        <taxon>Tracheophyta</taxon>
        <taxon>Spermatophyta</taxon>
        <taxon>Magnoliopsida</taxon>
        <taxon>Liliopsida</taxon>
        <taxon>Asparagales</taxon>
        <taxon>Orchidaceae</taxon>
        <taxon>Orchidoideae</taxon>
        <taxon>Orchideae</taxon>
        <taxon>Orchidinae</taxon>
        <taxon>Platanthera</taxon>
    </lineage>
</organism>
<dbReference type="PROSITE" id="PS50879">
    <property type="entry name" value="RNASE_H_1"/>
    <property type="match status" value="1"/>
</dbReference>
<dbReference type="GO" id="GO:0003676">
    <property type="term" value="F:nucleic acid binding"/>
    <property type="evidence" value="ECO:0007669"/>
    <property type="project" value="InterPro"/>
</dbReference>
<dbReference type="InterPro" id="IPR002156">
    <property type="entry name" value="RNaseH_domain"/>
</dbReference>
<dbReference type="AlphaFoldDB" id="A0AAP0BDD9"/>
<accession>A0AAP0BDD9</accession>
<name>A0AAP0BDD9_9ASPA</name>
<evidence type="ECO:0000313" key="2">
    <source>
        <dbReference type="EMBL" id="KAK8936088.1"/>
    </source>
</evidence>
<dbReference type="PANTHER" id="PTHR48475">
    <property type="entry name" value="RIBONUCLEASE H"/>
    <property type="match status" value="1"/>
</dbReference>
<dbReference type="Proteomes" id="UP001418222">
    <property type="component" value="Unassembled WGS sequence"/>
</dbReference>
<dbReference type="SUPFAM" id="SSF53098">
    <property type="entry name" value="Ribonuclease H-like"/>
    <property type="match status" value="1"/>
</dbReference>
<proteinExistence type="predicted"/>
<dbReference type="Pfam" id="PF13456">
    <property type="entry name" value="RVT_3"/>
    <property type="match status" value="1"/>
</dbReference>
<dbReference type="Gene3D" id="3.30.420.10">
    <property type="entry name" value="Ribonuclease H-like superfamily/Ribonuclease H"/>
    <property type="match status" value="1"/>
</dbReference>
<evidence type="ECO:0000313" key="3">
    <source>
        <dbReference type="Proteomes" id="UP001418222"/>
    </source>
</evidence>
<dbReference type="InterPro" id="IPR036397">
    <property type="entry name" value="RNaseH_sf"/>
</dbReference>
<evidence type="ECO:0000259" key="1">
    <source>
        <dbReference type="PROSITE" id="PS50879"/>
    </source>
</evidence>
<comment type="caution">
    <text evidence="2">The sequence shown here is derived from an EMBL/GenBank/DDBJ whole genome shotgun (WGS) entry which is preliminary data.</text>
</comment>
<dbReference type="GO" id="GO:0004523">
    <property type="term" value="F:RNA-DNA hybrid ribonuclease activity"/>
    <property type="evidence" value="ECO:0007669"/>
    <property type="project" value="InterPro"/>
</dbReference>
<sequence>MFVDGASGRHSVGAGVVLVSPQGTRIEQAIEILFPVTNNQAEYEAMVAGLRLAKELAIRDIQAFTDSMVAASQIRESSKFEIPFCSNIWLRSKA</sequence>
<reference evidence="2 3" key="1">
    <citation type="journal article" date="2022" name="Nat. Plants">
        <title>Genomes of leafy and leafless Platanthera orchids illuminate the evolution of mycoheterotrophy.</title>
        <authorList>
            <person name="Li M.H."/>
            <person name="Liu K.W."/>
            <person name="Li Z."/>
            <person name="Lu H.C."/>
            <person name="Ye Q.L."/>
            <person name="Zhang D."/>
            <person name="Wang J.Y."/>
            <person name="Li Y.F."/>
            <person name="Zhong Z.M."/>
            <person name="Liu X."/>
            <person name="Yu X."/>
            <person name="Liu D.K."/>
            <person name="Tu X.D."/>
            <person name="Liu B."/>
            <person name="Hao Y."/>
            <person name="Liao X.Y."/>
            <person name="Jiang Y.T."/>
            <person name="Sun W.H."/>
            <person name="Chen J."/>
            <person name="Chen Y.Q."/>
            <person name="Ai Y."/>
            <person name="Zhai J.W."/>
            <person name="Wu S.S."/>
            <person name="Zhou Z."/>
            <person name="Hsiao Y.Y."/>
            <person name="Wu W.L."/>
            <person name="Chen Y.Y."/>
            <person name="Lin Y.F."/>
            <person name="Hsu J.L."/>
            <person name="Li C.Y."/>
            <person name="Wang Z.W."/>
            <person name="Zhao X."/>
            <person name="Zhong W.Y."/>
            <person name="Ma X.K."/>
            <person name="Ma L."/>
            <person name="Huang J."/>
            <person name="Chen G.Z."/>
            <person name="Huang M.Z."/>
            <person name="Huang L."/>
            <person name="Peng D.H."/>
            <person name="Luo Y.B."/>
            <person name="Zou S.Q."/>
            <person name="Chen S.P."/>
            <person name="Lan S."/>
            <person name="Tsai W.C."/>
            <person name="Van de Peer Y."/>
            <person name="Liu Z.J."/>
        </authorList>
    </citation>
    <scope>NUCLEOTIDE SEQUENCE [LARGE SCALE GENOMIC DNA]</scope>
    <source>
        <strain evidence="2">Lor287</strain>
    </source>
</reference>
<gene>
    <name evidence="2" type="ORF">KSP39_PZI013166</name>
</gene>
<dbReference type="InterPro" id="IPR012337">
    <property type="entry name" value="RNaseH-like_sf"/>
</dbReference>